<dbReference type="Pfam" id="PF17920">
    <property type="entry name" value="TetR_C_16"/>
    <property type="match status" value="1"/>
</dbReference>
<dbReference type="InterPro" id="IPR036271">
    <property type="entry name" value="Tet_transcr_reg_TetR-rel_C_sf"/>
</dbReference>
<dbReference type="SUPFAM" id="SSF46689">
    <property type="entry name" value="Homeodomain-like"/>
    <property type="match status" value="1"/>
</dbReference>
<dbReference type="STRING" id="168276.SAMN05444580_106185"/>
<evidence type="ECO:0000313" key="5">
    <source>
        <dbReference type="Proteomes" id="UP000199417"/>
    </source>
</evidence>
<dbReference type="GO" id="GO:0000976">
    <property type="term" value="F:transcription cis-regulatory region binding"/>
    <property type="evidence" value="ECO:0007669"/>
    <property type="project" value="TreeGrafter"/>
</dbReference>
<dbReference type="Pfam" id="PF00440">
    <property type="entry name" value="TetR_N"/>
    <property type="match status" value="1"/>
</dbReference>
<dbReference type="InterPro" id="IPR009057">
    <property type="entry name" value="Homeodomain-like_sf"/>
</dbReference>
<evidence type="ECO:0000256" key="2">
    <source>
        <dbReference type="PROSITE-ProRule" id="PRU00335"/>
    </source>
</evidence>
<dbReference type="Proteomes" id="UP000199417">
    <property type="component" value="Unassembled WGS sequence"/>
</dbReference>
<dbReference type="AlphaFoldDB" id="A0A1G6XGB1"/>
<feature type="DNA-binding region" description="H-T-H motif" evidence="2">
    <location>
        <begin position="30"/>
        <end position="49"/>
    </location>
</feature>
<dbReference type="PROSITE" id="PS50977">
    <property type="entry name" value="HTH_TETR_2"/>
    <property type="match status" value="1"/>
</dbReference>
<protein>
    <submittedName>
        <fullName evidence="4">DNA-binding transcriptional regulator, AcrR family</fullName>
    </submittedName>
</protein>
<dbReference type="InterPro" id="IPR041678">
    <property type="entry name" value="TetR_C_16"/>
</dbReference>
<dbReference type="RefSeq" id="WP_072845128.1">
    <property type="nucleotide sequence ID" value="NZ_FNAB01000006.1"/>
</dbReference>
<sequence>MATDGSQRHRDAVQEVAAELFSVHGFAATGVREIAGRAGVDPALVIRYFGSKEKLFLRTMTMSSAFSEVMDGPLDGLGESLVRLIVGNADARPTALSTGVFAALLRASDRPTVQEHLRDAVDEMIVAPLAPRLSGPDAEIRSRLVSALVTGLLTALFVVEDPGLAAAPHALIVRRYGAAVQTLLDG</sequence>
<dbReference type="InterPro" id="IPR001647">
    <property type="entry name" value="HTH_TetR"/>
</dbReference>
<dbReference type="InterPro" id="IPR050109">
    <property type="entry name" value="HTH-type_TetR-like_transc_reg"/>
</dbReference>
<evidence type="ECO:0000259" key="3">
    <source>
        <dbReference type="PROSITE" id="PS50977"/>
    </source>
</evidence>
<proteinExistence type="predicted"/>
<name>A0A1G6XGB1_9NOCA</name>
<evidence type="ECO:0000313" key="4">
    <source>
        <dbReference type="EMBL" id="SDD76365.1"/>
    </source>
</evidence>
<dbReference type="SUPFAM" id="SSF48498">
    <property type="entry name" value="Tetracyclin repressor-like, C-terminal domain"/>
    <property type="match status" value="1"/>
</dbReference>
<dbReference type="PRINTS" id="PR00455">
    <property type="entry name" value="HTHTETR"/>
</dbReference>
<feature type="domain" description="HTH tetR-type" evidence="3">
    <location>
        <begin position="7"/>
        <end position="67"/>
    </location>
</feature>
<keyword evidence="1 2" id="KW-0238">DNA-binding</keyword>
<dbReference type="Gene3D" id="1.10.357.10">
    <property type="entry name" value="Tetracycline Repressor, domain 2"/>
    <property type="match status" value="1"/>
</dbReference>
<dbReference type="PANTHER" id="PTHR30055">
    <property type="entry name" value="HTH-TYPE TRANSCRIPTIONAL REGULATOR RUTR"/>
    <property type="match status" value="1"/>
</dbReference>
<gene>
    <name evidence="4" type="ORF">SAMN05444580_106185</name>
</gene>
<accession>A0A1G6XGB1</accession>
<evidence type="ECO:0000256" key="1">
    <source>
        <dbReference type="ARBA" id="ARBA00023125"/>
    </source>
</evidence>
<reference evidence="4 5" key="1">
    <citation type="submission" date="2016-10" db="EMBL/GenBank/DDBJ databases">
        <authorList>
            <person name="de Groot N.N."/>
        </authorList>
    </citation>
    <scope>NUCLEOTIDE SEQUENCE [LARGE SCALE GENOMIC DNA]</scope>
    <source>
        <strain evidence="4 5">JCM 11308</strain>
    </source>
</reference>
<dbReference type="GO" id="GO:0003700">
    <property type="term" value="F:DNA-binding transcription factor activity"/>
    <property type="evidence" value="ECO:0007669"/>
    <property type="project" value="TreeGrafter"/>
</dbReference>
<keyword evidence="5" id="KW-1185">Reference proteome</keyword>
<dbReference type="EMBL" id="FNAB01000006">
    <property type="protein sequence ID" value="SDD76365.1"/>
    <property type="molecule type" value="Genomic_DNA"/>
</dbReference>
<dbReference type="PANTHER" id="PTHR30055:SF235">
    <property type="entry name" value="TRANSCRIPTIONAL REGULATORY PROTEIN"/>
    <property type="match status" value="1"/>
</dbReference>
<organism evidence="4 5">
    <name type="scientific">Rhodococcus tukisamuensis</name>
    <dbReference type="NCBI Taxonomy" id="168276"/>
    <lineage>
        <taxon>Bacteria</taxon>
        <taxon>Bacillati</taxon>
        <taxon>Actinomycetota</taxon>
        <taxon>Actinomycetes</taxon>
        <taxon>Mycobacteriales</taxon>
        <taxon>Nocardiaceae</taxon>
        <taxon>Rhodococcus</taxon>
    </lineage>
</organism>